<feature type="transmembrane region" description="Helical" evidence="5">
    <location>
        <begin position="264"/>
        <end position="286"/>
    </location>
</feature>
<keyword evidence="4 5" id="KW-0472">Membrane</keyword>
<dbReference type="Proteomes" id="UP001215151">
    <property type="component" value="Unassembled WGS sequence"/>
</dbReference>
<feature type="transmembrane region" description="Helical" evidence="5">
    <location>
        <begin position="166"/>
        <end position="182"/>
    </location>
</feature>
<feature type="transmembrane region" description="Helical" evidence="5">
    <location>
        <begin position="298"/>
        <end position="317"/>
    </location>
</feature>
<dbReference type="InterPro" id="IPR050475">
    <property type="entry name" value="Prenyltransferase_related"/>
</dbReference>
<dbReference type="InterPro" id="IPR000537">
    <property type="entry name" value="UbiA_prenyltransferase"/>
</dbReference>
<keyword evidence="2 5" id="KW-0812">Transmembrane</keyword>
<evidence type="ECO:0000256" key="1">
    <source>
        <dbReference type="ARBA" id="ARBA00004141"/>
    </source>
</evidence>
<keyword evidence="7" id="KW-1185">Reference proteome</keyword>
<evidence type="ECO:0000313" key="7">
    <source>
        <dbReference type="Proteomes" id="UP001215151"/>
    </source>
</evidence>
<feature type="transmembrane region" description="Helical" evidence="5">
    <location>
        <begin position="202"/>
        <end position="218"/>
    </location>
</feature>
<protein>
    <submittedName>
        <fullName evidence="6">Uncharacterized protein</fullName>
    </submittedName>
</protein>
<evidence type="ECO:0000256" key="5">
    <source>
        <dbReference type="SAM" id="Phobius"/>
    </source>
</evidence>
<dbReference type="InterPro" id="IPR044878">
    <property type="entry name" value="UbiA_sf"/>
</dbReference>
<reference evidence="6" key="1">
    <citation type="submission" date="2022-11" db="EMBL/GenBank/DDBJ databases">
        <title>Genome Sequence of Cubamyces cubensis.</title>
        <authorList>
            <person name="Buettner E."/>
        </authorList>
    </citation>
    <scope>NUCLEOTIDE SEQUENCE</scope>
    <source>
        <strain evidence="6">MPL-01</strain>
    </source>
</reference>
<dbReference type="GO" id="GO:0016020">
    <property type="term" value="C:membrane"/>
    <property type="evidence" value="ECO:0007669"/>
    <property type="project" value="UniProtKB-SubCell"/>
</dbReference>
<dbReference type="CDD" id="cd13965">
    <property type="entry name" value="PT_UbiA_3"/>
    <property type="match status" value="1"/>
</dbReference>
<dbReference type="Pfam" id="PF01040">
    <property type="entry name" value="UbiA"/>
    <property type="match status" value="1"/>
</dbReference>
<dbReference type="AlphaFoldDB" id="A0AAD7X7P8"/>
<evidence type="ECO:0000256" key="3">
    <source>
        <dbReference type="ARBA" id="ARBA00022989"/>
    </source>
</evidence>
<comment type="subcellular location">
    <subcellularLocation>
        <location evidence="1">Membrane</location>
        <topology evidence="1">Multi-pass membrane protein</topology>
    </subcellularLocation>
</comment>
<gene>
    <name evidence="6" type="ORF">ONZ51_g9428</name>
</gene>
<feature type="transmembrane region" description="Helical" evidence="5">
    <location>
        <begin position="113"/>
        <end position="132"/>
    </location>
</feature>
<comment type="caution">
    <text evidence="6">The sequence shown here is derived from an EMBL/GenBank/DDBJ whole genome shotgun (WGS) entry which is preliminary data.</text>
</comment>
<accession>A0AAD7X7P8</accession>
<organism evidence="6 7">
    <name type="scientific">Trametes cubensis</name>
    <dbReference type="NCBI Taxonomy" id="1111947"/>
    <lineage>
        <taxon>Eukaryota</taxon>
        <taxon>Fungi</taxon>
        <taxon>Dikarya</taxon>
        <taxon>Basidiomycota</taxon>
        <taxon>Agaricomycotina</taxon>
        <taxon>Agaricomycetes</taxon>
        <taxon>Polyporales</taxon>
        <taxon>Polyporaceae</taxon>
        <taxon>Trametes</taxon>
    </lineage>
</organism>
<evidence type="ECO:0000313" key="6">
    <source>
        <dbReference type="EMBL" id="KAJ8468791.1"/>
    </source>
</evidence>
<dbReference type="PANTHER" id="PTHR42723">
    <property type="entry name" value="CHLOROPHYLL SYNTHASE"/>
    <property type="match status" value="1"/>
</dbReference>
<dbReference type="GO" id="GO:0016765">
    <property type="term" value="F:transferase activity, transferring alkyl or aryl (other than methyl) groups"/>
    <property type="evidence" value="ECO:0007669"/>
    <property type="project" value="InterPro"/>
</dbReference>
<name>A0AAD7X7P8_9APHY</name>
<sequence>MIMLSYPNVLDNTIMTIVKTLGRGTAHVVHGLSYFMYTLFLFNKADIKTTVIPISLLGAASAPIHDTPGAPHVVLWVFLNLLQFCVSNQTIDGSEDALIKTWRPIPAKRISHAQAIALRWLLIPGVALYSMAYSKQTMYASLLFSVFTIMHNELEGHRYWYMKNLTNGLGFAALGFGAVLIAESADQGLYDAGANHEQPDRVAALSIIFSSCIFATTTHGQDFKDEAGDRAIGRRTIPIVFGAMAKYTLFVPMLLWSAGLCRMWTVDTTTSVGFLALALYAGSHYLSARSVKEFQVAYVWYNVWLSCAYAMPAYYRLANHGASIMS</sequence>
<feature type="transmembrane region" description="Helical" evidence="5">
    <location>
        <begin position="239"/>
        <end position="258"/>
    </location>
</feature>
<evidence type="ECO:0000256" key="4">
    <source>
        <dbReference type="ARBA" id="ARBA00023136"/>
    </source>
</evidence>
<dbReference type="Gene3D" id="1.10.357.140">
    <property type="entry name" value="UbiA prenyltransferase"/>
    <property type="match status" value="1"/>
</dbReference>
<proteinExistence type="predicted"/>
<keyword evidence="3 5" id="KW-1133">Transmembrane helix</keyword>
<evidence type="ECO:0000256" key="2">
    <source>
        <dbReference type="ARBA" id="ARBA00022692"/>
    </source>
</evidence>
<dbReference type="EMBL" id="JAPEVG010000321">
    <property type="protein sequence ID" value="KAJ8468791.1"/>
    <property type="molecule type" value="Genomic_DNA"/>
</dbReference>
<dbReference type="PANTHER" id="PTHR42723:SF1">
    <property type="entry name" value="CHLOROPHYLL SYNTHASE, CHLOROPLASTIC"/>
    <property type="match status" value="1"/>
</dbReference>